<dbReference type="InterPro" id="IPR014721">
    <property type="entry name" value="Ribsml_uS5_D2-typ_fold_subgr"/>
</dbReference>
<dbReference type="FunFam" id="3.30.230.10:FF:000034">
    <property type="entry name" value="30S ribosomal protein S9"/>
    <property type="match status" value="1"/>
</dbReference>
<reference evidence="5 6" key="1">
    <citation type="journal article" date="2019" name="Nat. Plants">
        <title>Genome sequencing of Musa balbisiana reveals subgenome evolution and function divergence in polyploid bananas.</title>
        <authorList>
            <person name="Yao X."/>
        </authorList>
    </citation>
    <scope>NUCLEOTIDE SEQUENCE [LARGE SCALE GENOMIC DNA]</scope>
    <source>
        <strain evidence="6">cv. DH-PKW</strain>
        <tissue evidence="5">Leaves</tissue>
    </source>
</reference>
<evidence type="ECO:0000256" key="1">
    <source>
        <dbReference type="ARBA" id="ARBA00005251"/>
    </source>
</evidence>
<dbReference type="GO" id="GO:0022627">
    <property type="term" value="C:cytosolic small ribosomal subunit"/>
    <property type="evidence" value="ECO:0007669"/>
    <property type="project" value="TreeGrafter"/>
</dbReference>
<dbReference type="STRING" id="52838.A0A4S8IZI8"/>
<dbReference type="SUPFAM" id="SSF54211">
    <property type="entry name" value="Ribosomal protein S5 domain 2-like"/>
    <property type="match status" value="1"/>
</dbReference>
<dbReference type="InterPro" id="IPR020574">
    <property type="entry name" value="Ribosomal_uS9_CS"/>
</dbReference>
<dbReference type="InterPro" id="IPR023035">
    <property type="entry name" value="Ribosomal_uS9_bac/plastid"/>
</dbReference>
<dbReference type="PROSITE" id="PS00360">
    <property type="entry name" value="RIBOSOMAL_S9"/>
    <property type="match status" value="1"/>
</dbReference>
<evidence type="ECO:0000256" key="3">
    <source>
        <dbReference type="ARBA" id="ARBA00023274"/>
    </source>
</evidence>
<dbReference type="Pfam" id="PF00380">
    <property type="entry name" value="Ribosomal_S9"/>
    <property type="match status" value="1"/>
</dbReference>
<dbReference type="InterPro" id="IPR000754">
    <property type="entry name" value="Ribosomal_uS9"/>
</dbReference>
<evidence type="ECO:0000313" key="6">
    <source>
        <dbReference type="Proteomes" id="UP000317650"/>
    </source>
</evidence>
<name>A0A4S8IZI8_MUSBA</name>
<dbReference type="Proteomes" id="UP000317650">
    <property type="component" value="Chromosome 10"/>
</dbReference>
<dbReference type="InterPro" id="IPR020568">
    <property type="entry name" value="Ribosomal_Su5_D2-typ_SF"/>
</dbReference>
<comment type="similarity">
    <text evidence="1 4">Belongs to the universal ribosomal protein uS9 family.</text>
</comment>
<dbReference type="GO" id="GO:0003735">
    <property type="term" value="F:structural constituent of ribosome"/>
    <property type="evidence" value="ECO:0007669"/>
    <property type="project" value="InterPro"/>
</dbReference>
<dbReference type="GO" id="GO:0006412">
    <property type="term" value="P:translation"/>
    <property type="evidence" value="ECO:0007669"/>
    <property type="project" value="InterPro"/>
</dbReference>
<comment type="caution">
    <text evidence="5">The sequence shown here is derived from an EMBL/GenBank/DDBJ whole genome shotgun (WGS) entry which is preliminary data.</text>
</comment>
<protein>
    <recommendedName>
        <fullName evidence="7">30S ribosomal protein S9, chloroplastic</fullName>
    </recommendedName>
</protein>
<dbReference type="PANTHER" id="PTHR21569">
    <property type="entry name" value="RIBOSOMAL PROTEIN S9"/>
    <property type="match status" value="1"/>
</dbReference>
<evidence type="ECO:0000256" key="4">
    <source>
        <dbReference type="RuleBase" id="RU003815"/>
    </source>
</evidence>
<dbReference type="EMBL" id="PYDT01000008">
    <property type="protein sequence ID" value="THU54373.1"/>
    <property type="molecule type" value="Genomic_DNA"/>
</dbReference>
<dbReference type="GO" id="GO:0003723">
    <property type="term" value="F:RNA binding"/>
    <property type="evidence" value="ECO:0007669"/>
    <property type="project" value="TreeGrafter"/>
</dbReference>
<evidence type="ECO:0008006" key="7">
    <source>
        <dbReference type="Google" id="ProtNLM"/>
    </source>
</evidence>
<dbReference type="PANTHER" id="PTHR21569:SF1">
    <property type="entry name" value="SMALL RIBOSOMAL SUBUNIT PROTEIN US9M"/>
    <property type="match status" value="1"/>
</dbReference>
<dbReference type="NCBIfam" id="NF001099">
    <property type="entry name" value="PRK00132.1"/>
    <property type="match status" value="1"/>
</dbReference>
<keyword evidence="2 4" id="KW-0689">Ribosomal protein</keyword>
<accession>A0A4S8IZI8</accession>
<keyword evidence="3 4" id="KW-0687">Ribonucleoprotein</keyword>
<dbReference type="Gene3D" id="3.30.230.10">
    <property type="match status" value="1"/>
</dbReference>
<evidence type="ECO:0000256" key="2">
    <source>
        <dbReference type="ARBA" id="ARBA00022980"/>
    </source>
</evidence>
<organism evidence="5 6">
    <name type="scientific">Musa balbisiana</name>
    <name type="common">Banana</name>
    <dbReference type="NCBI Taxonomy" id="52838"/>
    <lineage>
        <taxon>Eukaryota</taxon>
        <taxon>Viridiplantae</taxon>
        <taxon>Streptophyta</taxon>
        <taxon>Embryophyta</taxon>
        <taxon>Tracheophyta</taxon>
        <taxon>Spermatophyta</taxon>
        <taxon>Magnoliopsida</taxon>
        <taxon>Liliopsida</taxon>
        <taxon>Zingiberales</taxon>
        <taxon>Musaceae</taxon>
        <taxon>Musa</taxon>
    </lineage>
</organism>
<evidence type="ECO:0000313" key="5">
    <source>
        <dbReference type="EMBL" id="THU54373.1"/>
    </source>
</evidence>
<sequence length="181" mass="20338">MNATSTRAEIEQKKQKETAKTWVRQVDEKGRAYGTGRRKCSVAHIWIRPGDGKFVVNEKQYDAYFPILDDRAKLLRPFTATKTLGLWDVNCAMEGGGVSGQVGAIRVGISRALQSWEPGLQSYLKSAGYLTRDPRVVERKKPGKAKARKSFQWVYLLLILEPVADAYDDASPYISATKEVR</sequence>
<gene>
    <name evidence="5" type="ORF">C4D60_Mb10t24410</name>
</gene>
<dbReference type="AlphaFoldDB" id="A0A4S8IZI8"/>
<keyword evidence="6" id="KW-1185">Reference proteome</keyword>
<proteinExistence type="inferred from homology"/>